<dbReference type="InterPro" id="IPR042203">
    <property type="entry name" value="Leu/Phe-tRNA_Trfase_C"/>
</dbReference>
<evidence type="ECO:0000256" key="2">
    <source>
        <dbReference type="ARBA" id="ARBA00022679"/>
    </source>
</evidence>
<gene>
    <name evidence="4" type="ORF">JCM19231_1027</name>
</gene>
<reference evidence="4 5" key="2">
    <citation type="submission" date="2015-01" db="EMBL/GenBank/DDBJ databases">
        <authorList>
            <consortium name="NBRP consortium"/>
            <person name="Sawabe T."/>
            <person name="Meirelles P."/>
            <person name="Feng G."/>
            <person name="Sayaka M."/>
            <person name="Hattori M."/>
            <person name="Ohkuma M."/>
        </authorList>
    </citation>
    <scope>NUCLEOTIDE SEQUENCE [LARGE SCALE GENOMIC DNA]</scope>
    <source>
        <strain evidence="5">JCM 19231</strain>
    </source>
</reference>
<dbReference type="GO" id="GO:0008914">
    <property type="term" value="F:leucyl-tRNA--protein transferase activity"/>
    <property type="evidence" value="ECO:0007669"/>
    <property type="project" value="InterPro"/>
</dbReference>
<dbReference type="EMBL" id="BBRZ01000028">
    <property type="protein sequence ID" value="GAM56370.1"/>
    <property type="molecule type" value="Genomic_DNA"/>
</dbReference>
<keyword evidence="5" id="KW-1185">Reference proteome</keyword>
<proteinExistence type="predicted"/>
<dbReference type="InterPro" id="IPR004616">
    <property type="entry name" value="Leu/Phe-tRNA_Trfase"/>
</dbReference>
<keyword evidence="2" id="KW-0808">Transferase</keyword>
<organism evidence="4 5">
    <name type="scientific">Vibrio ishigakensis</name>
    <dbReference type="NCBI Taxonomy" id="1481914"/>
    <lineage>
        <taxon>Bacteria</taxon>
        <taxon>Pseudomonadati</taxon>
        <taxon>Pseudomonadota</taxon>
        <taxon>Gammaproteobacteria</taxon>
        <taxon>Vibrionales</taxon>
        <taxon>Vibrionaceae</taxon>
        <taxon>Vibrio</taxon>
    </lineage>
</organism>
<dbReference type="GO" id="GO:0030163">
    <property type="term" value="P:protein catabolic process"/>
    <property type="evidence" value="ECO:0007669"/>
    <property type="project" value="InterPro"/>
</dbReference>
<reference evidence="4 5" key="1">
    <citation type="submission" date="2015-01" db="EMBL/GenBank/DDBJ databases">
        <title>Vibrio sp. C1 JCM 19231 whole genome shotgun sequence.</title>
        <authorList>
            <person name="Sawabe T."/>
            <person name="Meirelles P."/>
            <person name="Feng G."/>
            <person name="Sayaka M."/>
            <person name="Hattori M."/>
            <person name="Ohkuma M."/>
        </authorList>
    </citation>
    <scope>NUCLEOTIDE SEQUENCE [LARGE SCALE GENOMIC DNA]</scope>
    <source>
        <strain evidence="5">JCM 19231</strain>
    </source>
</reference>
<accession>A0A0B8NP53</accession>
<evidence type="ECO:0000256" key="3">
    <source>
        <dbReference type="ARBA" id="ARBA00023315"/>
    </source>
</evidence>
<dbReference type="Gene3D" id="3.40.630.70">
    <property type="entry name" value="Leucyl/phenylalanyl-tRNA-protein transferase, C-terminal domain"/>
    <property type="match status" value="1"/>
</dbReference>
<dbReference type="Proteomes" id="UP000031671">
    <property type="component" value="Unassembled WGS sequence"/>
</dbReference>
<keyword evidence="1" id="KW-0963">Cytoplasm</keyword>
<dbReference type="AlphaFoldDB" id="A0A0B8NP53"/>
<evidence type="ECO:0000313" key="5">
    <source>
        <dbReference type="Proteomes" id="UP000031671"/>
    </source>
</evidence>
<dbReference type="InterPro" id="IPR016181">
    <property type="entry name" value="Acyl_CoA_acyltransferase"/>
</dbReference>
<dbReference type="Pfam" id="PF03588">
    <property type="entry name" value="Leu_Phe_trans"/>
    <property type="match status" value="1"/>
</dbReference>
<sequence length="40" mass="4418">MALANQGRCHSVEVWQEDELIGGSMGLKWGQCSVASLWCH</sequence>
<comment type="caution">
    <text evidence="4">The sequence shown here is derived from an EMBL/GenBank/DDBJ whole genome shotgun (WGS) entry which is preliminary data.</text>
</comment>
<evidence type="ECO:0000313" key="4">
    <source>
        <dbReference type="EMBL" id="GAM56370.1"/>
    </source>
</evidence>
<evidence type="ECO:0000256" key="1">
    <source>
        <dbReference type="ARBA" id="ARBA00022490"/>
    </source>
</evidence>
<name>A0A0B8NP53_9VIBR</name>
<dbReference type="SUPFAM" id="SSF55729">
    <property type="entry name" value="Acyl-CoA N-acyltransferases (Nat)"/>
    <property type="match status" value="1"/>
</dbReference>
<keyword evidence="3" id="KW-0012">Acyltransferase</keyword>
<protein>
    <submittedName>
        <fullName evidence="4">Uncharacterized protein</fullName>
    </submittedName>
</protein>